<dbReference type="eggNOG" id="ENOG502Z9MZ">
    <property type="taxonomic scope" value="Bacteria"/>
</dbReference>
<dbReference type="GO" id="GO:0003677">
    <property type="term" value="F:DNA binding"/>
    <property type="evidence" value="ECO:0007669"/>
    <property type="project" value="InterPro"/>
</dbReference>
<sequence>MALINLEVIIMSEVALSNQQQTGVMNNMSLLFNAEAMNCVIRIADLMASGTATVPKHLQGKPADCLAITMQASRWGMDPFVVGQKTHLINGTLGYEAQLVNAVITSSNVVTGRFHYEYGGDWEKIVGVKENRDESGLFIRVGAVLRGETEITYGEPVYLADVQTRNSPLWKTMPKQQIAYLAVKYWSRLYCPEVIMGVYTPDELEERTIKDVTPQKERVSLNEITQQNEPEQHHEATSDGNDVITGEIVDDGFNPELLRQSITDASTLDEVKEIRLQIDELKSSLGTALFTELKNKAVQAYHRIDANNNLEAQINSLPAGGSPEAKADFDKVVQFLNANKRKLGDELFNAFSITLNDMKDEYQ</sequence>
<comment type="caution">
    <text evidence="2">The sequence shown here is derived from an EMBL/GenBank/DDBJ whole genome shotgun (WGS) entry which is preliminary data.</text>
</comment>
<accession>B6XEX6</accession>
<proteinExistence type="predicted"/>
<evidence type="ECO:0000256" key="1">
    <source>
        <dbReference type="SAM" id="MobiDB-lite"/>
    </source>
</evidence>
<reference evidence="2 3" key="1">
    <citation type="submission" date="2008-10" db="EMBL/GenBank/DDBJ databases">
        <title>Draft genome sequence of Providencia alcalifaciens (DSM 30120).</title>
        <authorList>
            <person name="Sudarsanam P."/>
            <person name="Ley R."/>
            <person name="Guruge J."/>
            <person name="Turnbaugh P.J."/>
            <person name="Mahowald M."/>
            <person name="Liep D."/>
            <person name="Gordon J."/>
        </authorList>
    </citation>
    <scope>NUCLEOTIDE SEQUENCE [LARGE SCALE GENOMIC DNA]</scope>
    <source>
        <strain evidence="2 3">DSM 30120</strain>
    </source>
</reference>
<feature type="region of interest" description="Disordered" evidence="1">
    <location>
        <begin position="223"/>
        <end position="242"/>
    </location>
</feature>
<gene>
    <name evidence="2" type="ORF">PROVALCAL_01907</name>
</gene>
<reference evidence="2 3" key="2">
    <citation type="submission" date="2008-10" db="EMBL/GenBank/DDBJ databases">
        <authorList>
            <person name="Fulton L."/>
            <person name="Clifton S."/>
            <person name="Fulton B."/>
            <person name="Xu J."/>
            <person name="Minx P."/>
            <person name="Pepin K.H."/>
            <person name="Johnson M."/>
            <person name="Bhonagiri V."/>
            <person name="Nash W.E."/>
            <person name="Mardis E.R."/>
            <person name="Wilson R.K."/>
        </authorList>
    </citation>
    <scope>NUCLEOTIDE SEQUENCE [LARGE SCALE GENOMIC DNA]</scope>
    <source>
        <strain evidence="2 3">DSM 30120</strain>
    </source>
</reference>
<organism evidence="2 3">
    <name type="scientific">Providencia alcalifaciens DSM 30120</name>
    <dbReference type="NCBI Taxonomy" id="520999"/>
    <lineage>
        <taxon>Bacteria</taxon>
        <taxon>Pseudomonadati</taxon>
        <taxon>Pseudomonadota</taxon>
        <taxon>Gammaproteobacteria</taxon>
        <taxon>Enterobacterales</taxon>
        <taxon>Morganellaceae</taxon>
        <taxon>Providencia</taxon>
    </lineage>
</organism>
<dbReference type="Pfam" id="PF03837">
    <property type="entry name" value="RecT"/>
    <property type="match status" value="1"/>
</dbReference>
<protein>
    <submittedName>
        <fullName evidence="2">RecT family protein</fullName>
    </submittedName>
</protein>
<evidence type="ECO:0000313" key="3">
    <source>
        <dbReference type="Proteomes" id="UP000003729"/>
    </source>
</evidence>
<name>B6XEX6_9GAMM</name>
<dbReference type="AlphaFoldDB" id="B6XEX6"/>
<evidence type="ECO:0000313" key="2">
    <source>
        <dbReference type="EMBL" id="EEB46064.1"/>
    </source>
</evidence>
<dbReference type="Proteomes" id="UP000003729">
    <property type="component" value="Unassembled WGS sequence"/>
</dbReference>
<dbReference type="EMBL" id="ABXW01000046">
    <property type="protein sequence ID" value="EEB46064.1"/>
    <property type="molecule type" value="Genomic_DNA"/>
</dbReference>
<dbReference type="GO" id="GO:0006259">
    <property type="term" value="P:DNA metabolic process"/>
    <property type="evidence" value="ECO:0007669"/>
    <property type="project" value="InterPro"/>
</dbReference>
<dbReference type="InterPro" id="IPR018330">
    <property type="entry name" value="RecT_fam"/>
</dbReference>